<evidence type="ECO:0000256" key="3">
    <source>
        <dbReference type="ARBA" id="ARBA00022833"/>
    </source>
</evidence>
<evidence type="ECO:0000259" key="4">
    <source>
        <dbReference type="Pfam" id="PF22039"/>
    </source>
</evidence>
<keyword evidence="2" id="KW-0378">Hydrolase</keyword>
<reference evidence="5 6" key="1">
    <citation type="submission" date="2020-09" db="EMBL/GenBank/DDBJ databases">
        <title>Biosynthesis of the nuclear factor of activated T cells inhibitor NFAT-133 and its congeners in Streptomyces pactum.</title>
        <authorList>
            <person name="Zhou W."/>
            <person name="Posri P."/>
            <person name="Abugrain M.E."/>
            <person name="Weisberg A.J."/>
            <person name="Chang J.H."/>
            <person name="Mahmud T."/>
        </authorList>
    </citation>
    <scope>NUCLEOTIDE SEQUENCE [LARGE SCALE GENOMIC DNA]</scope>
    <source>
        <strain evidence="5 6">ATCC 27456</strain>
    </source>
</reference>
<dbReference type="SUPFAM" id="SSF51338">
    <property type="entry name" value="Composite domain of metallo-dependent hydrolases"/>
    <property type="match status" value="1"/>
</dbReference>
<sequence length="224" mass="23426">MLTLHTAPLVLTAAPPSAAGGASDPAAVPDGAVLVDGDRIAAIGPYRELAADRPGARVRRWPGLITPGLRQWHGRRLLERAYHPDPREADDLGTEPLTGERLAALEMTATRWGAGARRGLQRMLGYGTTAVAGPFERPAVRTAVARSGLVEVPADGAPEPAAGVSLDPFRYAADLAAAVRGPLAVGGRADLAVFDVPDEPALLRAGAARCVATVLDGRLVYRRR</sequence>
<dbReference type="RefSeq" id="WP_197989041.1">
    <property type="nucleotide sequence ID" value="NZ_JACYXC010000001.1"/>
</dbReference>
<name>A0ABS0NJX6_9ACTN</name>
<proteinExistence type="predicted"/>
<accession>A0ABS0NJX6</accession>
<gene>
    <name evidence="5" type="ORF">IHE55_12095</name>
</gene>
<dbReference type="EMBL" id="JACYXC010000001">
    <property type="protein sequence ID" value="MBH5335497.1"/>
    <property type="molecule type" value="Genomic_DNA"/>
</dbReference>
<evidence type="ECO:0000256" key="1">
    <source>
        <dbReference type="ARBA" id="ARBA00022723"/>
    </source>
</evidence>
<dbReference type="Proteomes" id="UP000807371">
    <property type="component" value="Unassembled WGS sequence"/>
</dbReference>
<protein>
    <recommendedName>
        <fullName evidence="4">Aminodeoxyfutalosine deaminase/Imidazolonepropionase-like composite domain-containing protein</fullName>
    </recommendedName>
</protein>
<evidence type="ECO:0000256" key="2">
    <source>
        <dbReference type="ARBA" id="ARBA00022801"/>
    </source>
</evidence>
<dbReference type="InterPro" id="IPR011059">
    <property type="entry name" value="Metal-dep_hydrolase_composite"/>
</dbReference>
<dbReference type="InterPro" id="IPR054418">
    <property type="entry name" value="MQNX/HUTI_composite_N"/>
</dbReference>
<dbReference type="Gene3D" id="2.30.40.10">
    <property type="entry name" value="Urease, subunit C, domain 1"/>
    <property type="match status" value="1"/>
</dbReference>
<evidence type="ECO:0000313" key="6">
    <source>
        <dbReference type="Proteomes" id="UP000807371"/>
    </source>
</evidence>
<dbReference type="Pfam" id="PF22039">
    <property type="entry name" value="HUTI_composite_bact"/>
    <property type="match status" value="1"/>
</dbReference>
<keyword evidence="6" id="KW-1185">Reference proteome</keyword>
<organism evidence="5 6">
    <name type="scientific">Streptomyces pactum</name>
    <dbReference type="NCBI Taxonomy" id="68249"/>
    <lineage>
        <taxon>Bacteria</taxon>
        <taxon>Bacillati</taxon>
        <taxon>Actinomycetota</taxon>
        <taxon>Actinomycetes</taxon>
        <taxon>Kitasatosporales</taxon>
        <taxon>Streptomycetaceae</taxon>
        <taxon>Streptomyces</taxon>
    </lineage>
</organism>
<evidence type="ECO:0000313" key="5">
    <source>
        <dbReference type="EMBL" id="MBH5335497.1"/>
    </source>
</evidence>
<comment type="caution">
    <text evidence="5">The sequence shown here is derived from an EMBL/GenBank/DDBJ whole genome shotgun (WGS) entry which is preliminary data.</text>
</comment>
<feature type="domain" description="Aminodeoxyfutalosine deaminase/Imidazolonepropionase-like composite" evidence="4">
    <location>
        <begin position="31"/>
        <end position="51"/>
    </location>
</feature>
<keyword evidence="1" id="KW-0479">Metal-binding</keyword>
<keyword evidence="3" id="KW-0862">Zinc</keyword>